<evidence type="ECO:0000313" key="9">
    <source>
        <dbReference type="Proteomes" id="UP001158576"/>
    </source>
</evidence>
<organism evidence="8 9">
    <name type="scientific">Oikopleura dioica</name>
    <name type="common">Tunicate</name>
    <dbReference type="NCBI Taxonomy" id="34765"/>
    <lineage>
        <taxon>Eukaryota</taxon>
        <taxon>Metazoa</taxon>
        <taxon>Chordata</taxon>
        <taxon>Tunicata</taxon>
        <taxon>Appendicularia</taxon>
        <taxon>Copelata</taxon>
        <taxon>Oikopleuridae</taxon>
        <taxon>Oikopleura</taxon>
    </lineage>
</organism>
<evidence type="ECO:0000256" key="4">
    <source>
        <dbReference type="ARBA" id="ARBA00022801"/>
    </source>
</evidence>
<keyword evidence="4" id="KW-0378">Hydrolase</keyword>
<dbReference type="Pfam" id="PF00884">
    <property type="entry name" value="Sulfatase"/>
    <property type="match status" value="1"/>
</dbReference>
<feature type="domain" description="Sulfatase N-terminal" evidence="7">
    <location>
        <begin position="13"/>
        <end position="233"/>
    </location>
</feature>
<comment type="cofactor">
    <cofactor evidence="1">
        <name>Ca(2+)</name>
        <dbReference type="ChEBI" id="CHEBI:29108"/>
    </cofactor>
</comment>
<dbReference type="InterPro" id="IPR017850">
    <property type="entry name" value="Alkaline_phosphatase_core_sf"/>
</dbReference>
<dbReference type="EMBL" id="OU015568">
    <property type="protein sequence ID" value="CAG5082094.1"/>
    <property type="molecule type" value="Genomic_DNA"/>
</dbReference>
<evidence type="ECO:0000313" key="8">
    <source>
        <dbReference type="EMBL" id="CAG5082094.1"/>
    </source>
</evidence>
<proteinExistence type="inferred from homology"/>
<name>A0ABN7RWB7_OIKDI</name>
<dbReference type="Gene3D" id="3.40.720.10">
    <property type="entry name" value="Alkaline Phosphatase, subunit A"/>
    <property type="match status" value="2"/>
</dbReference>
<dbReference type="InterPro" id="IPR047115">
    <property type="entry name" value="ARSB"/>
</dbReference>
<evidence type="ECO:0000256" key="2">
    <source>
        <dbReference type="ARBA" id="ARBA00008779"/>
    </source>
</evidence>
<protein>
    <submittedName>
        <fullName evidence="8">Oidioi.mRNA.OKI2018_I69.PAR.g10031.t1.cds</fullName>
    </submittedName>
</protein>
<evidence type="ECO:0000256" key="1">
    <source>
        <dbReference type="ARBA" id="ARBA00001913"/>
    </source>
</evidence>
<dbReference type="SUPFAM" id="SSF53649">
    <property type="entry name" value="Alkaline phosphatase-like"/>
    <property type="match status" value="1"/>
</dbReference>
<evidence type="ECO:0000256" key="5">
    <source>
        <dbReference type="ARBA" id="ARBA00022837"/>
    </source>
</evidence>
<dbReference type="InterPro" id="IPR024607">
    <property type="entry name" value="Sulfatase_CS"/>
</dbReference>
<evidence type="ECO:0000256" key="3">
    <source>
        <dbReference type="ARBA" id="ARBA00022723"/>
    </source>
</evidence>
<keyword evidence="3" id="KW-0479">Metal-binding</keyword>
<comment type="similarity">
    <text evidence="2">Belongs to the sulfatase family.</text>
</comment>
<reference evidence="8 9" key="1">
    <citation type="submission" date="2021-04" db="EMBL/GenBank/DDBJ databases">
        <authorList>
            <person name="Bliznina A."/>
        </authorList>
    </citation>
    <scope>NUCLEOTIDE SEQUENCE [LARGE SCALE GENOMIC DNA]</scope>
</reference>
<dbReference type="PROSITE" id="PS00149">
    <property type="entry name" value="SULFATASE_2"/>
    <property type="match status" value="1"/>
</dbReference>
<keyword evidence="5" id="KW-0106">Calcium</keyword>
<evidence type="ECO:0000259" key="7">
    <source>
        <dbReference type="Pfam" id="PF00884"/>
    </source>
</evidence>
<evidence type="ECO:0000256" key="6">
    <source>
        <dbReference type="ARBA" id="ARBA00023180"/>
    </source>
</evidence>
<dbReference type="PANTHER" id="PTHR10342">
    <property type="entry name" value="ARYLSULFATASE"/>
    <property type="match status" value="1"/>
</dbReference>
<accession>A0ABN7RWB7</accession>
<keyword evidence="6" id="KW-0325">Glycoprotein</keyword>
<dbReference type="Proteomes" id="UP001158576">
    <property type="component" value="Chromosome PAR"/>
</dbReference>
<dbReference type="InterPro" id="IPR000917">
    <property type="entry name" value="Sulfatase_N"/>
</dbReference>
<sequence length="556" mass="64403">MADLIETGRASKLRNSYSTHRCTPSRAQLLTGRYAFRYGLGTDPLSSEVPNGLSLKEKLLPEYLKKIGYTTHAVGKWHLGYCNDSFLPQNRGFDTFLGHYGGAVDYHTHAASGHLRNYLNHFLNGEPHIPENGFEFASYTWSNRTWGRHRRVESWCPAPPRVSRLPHQPNFVYLAFNAPHEIVAAPQVLKDEMDALYPDLPSTRRMQLAAVKSIDIAMESVIKEASKLDRETIAISFEKYRRNYQHHGLFPTILHFAGYNKPLPRNLDGIDQHALFENSTVSQIRDKFIYAILHKWHEENLAWKTTYAVRFGDFKFMNYQSKLIGNTQCPEGWSNYEHTKFLFPDPSKREKYMRKVWDLSDPQPNKEVGEMIRSSGFSLYNLKNDPFELNNLALKNENLRKYKDLIDEIQSYVAEEMQKGIEVPVTGKEGKLLAKIMRIMPYEERMQHYYDTGRIHSFDSATRNETGLEGYLGSKWCPNKLDEPVFTKMYFEAVESNKVKHAFLINQYLWDGRGPDRNTPTLGSGNMEKDEDDFDSDCSLIKGEIKIYFSFNLFVF</sequence>
<dbReference type="PANTHER" id="PTHR10342:SF274">
    <property type="entry name" value="ARYLSULFATASE B"/>
    <property type="match status" value="1"/>
</dbReference>
<gene>
    <name evidence="8" type="ORF">OKIOD_LOCUS1589</name>
</gene>
<keyword evidence="9" id="KW-1185">Reference proteome</keyword>